<gene>
    <name evidence="1" type="ORF">BS47DRAFT_1395287</name>
</gene>
<evidence type="ECO:0000313" key="1">
    <source>
        <dbReference type="EMBL" id="KAF9511284.1"/>
    </source>
</evidence>
<keyword evidence="2" id="KW-1185">Reference proteome</keyword>
<accession>A0A9P6DU53</accession>
<reference evidence="1" key="1">
    <citation type="journal article" date="2020" name="Nat. Commun.">
        <title>Large-scale genome sequencing of mycorrhizal fungi provides insights into the early evolution of symbiotic traits.</title>
        <authorList>
            <person name="Miyauchi S."/>
            <person name="Kiss E."/>
            <person name="Kuo A."/>
            <person name="Drula E."/>
            <person name="Kohler A."/>
            <person name="Sanchez-Garcia M."/>
            <person name="Morin E."/>
            <person name="Andreopoulos B."/>
            <person name="Barry K.W."/>
            <person name="Bonito G."/>
            <person name="Buee M."/>
            <person name="Carver A."/>
            <person name="Chen C."/>
            <person name="Cichocki N."/>
            <person name="Clum A."/>
            <person name="Culley D."/>
            <person name="Crous P.W."/>
            <person name="Fauchery L."/>
            <person name="Girlanda M."/>
            <person name="Hayes R.D."/>
            <person name="Keri Z."/>
            <person name="LaButti K."/>
            <person name="Lipzen A."/>
            <person name="Lombard V."/>
            <person name="Magnuson J."/>
            <person name="Maillard F."/>
            <person name="Murat C."/>
            <person name="Nolan M."/>
            <person name="Ohm R.A."/>
            <person name="Pangilinan J."/>
            <person name="Pereira M.F."/>
            <person name="Perotto S."/>
            <person name="Peter M."/>
            <person name="Pfister S."/>
            <person name="Riley R."/>
            <person name="Sitrit Y."/>
            <person name="Stielow J.B."/>
            <person name="Szollosi G."/>
            <person name="Zifcakova L."/>
            <person name="Stursova M."/>
            <person name="Spatafora J.W."/>
            <person name="Tedersoo L."/>
            <person name="Vaario L.M."/>
            <person name="Yamada A."/>
            <person name="Yan M."/>
            <person name="Wang P."/>
            <person name="Xu J."/>
            <person name="Bruns T."/>
            <person name="Baldrian P."/>
            <person name="Vilgalys R."/>
            <person name="Dunand C."/>
            <person name="Henrissat B."/>
            <person name="Grigoriev I.V."/>
            <person name="Hibbett D."/>
            <person name="Nagy L.G."/>
            <person name="Martin F.M."/>
        </authorList>
    </citation>
    <scope>NUCLEOTIDE SEQUENCE</scope>
    <source>
        <strain evidence="1">UP504</strain>
    </source>
</reference>
<organism evidence="1 2">
    <name type="scientific">Hydnum rufescens UP504</name>
    <dbReference type="NCBI Taxonomy" id="1448309"/>
    <lineage>
        <taxon>Eukaryota</taxon>
        <taxon>Fungi</taxon>
        <taxon>Dikarya</taxon>
        <taxon>Basidiomycota</taxon>
        <taxon>Agaricomycotina</taxon>
        <taxon>Agaricomycetes</taxon>
        <taxon>Cantharellales</taxon>
        <taxon>Hydnaceae</taxon>
        <taxon>Hydnum</taxon>
    </lineage>
</organism>
<protein>
    <submittedName>
        <fullName evidence="1">Uncharacterized protein</fullName>
    </submittedName>
</protein>
<proteinExistence type="predicted"/>
<dbReference type="Proteomes" id="UP000886523">
    <property type="component" value="Unassembled WGS sequence"/>
</dbReference>
<evidence type="ECO:0000313" key="2">
    <source>
        <dbReference type="Proteomes" id="UP000886523"/>
    </source>
</evidence>
<name>A0A9P6DU53_9AGAM</name>
<dbReference type="AlphaFoldDB" id="A0A9P6DU53"/>
<comment type="caution">
    <text evidence="1">The sequence shown here is derived from an EMBL/GenBank/DDBJ whole genome shotgun (WGS) entry which is preliminary data.</text>
</comment>
<sequence length="205" mass="22756">MEVQEVWDMIPPHNHISLDFFPDVVEGDDLWVSKWQPDQIDICFRLVCGFDGSVALTPTASELQAQPTGVIPGADILAYASEAVAKAKEDILGIVEALDSQLQLGGPDCAWHACEGLGDLYKEKAHSNYDAWKLGLDALDPVAWTSKESKLLTWHEQNILETEVVSVQLPGGCTKKMEKIKLDMGEQVCFHITILREIDDNEFFG</sequence>
<dbReference type="EMBL" id="MU129003">
    <property type="protein sequence ID" value="KAF9511284.1"/>
    <property type="molecule type" value="Genomic_DNA"/>
</dbReference>